<evidence type="ECO:0000313" key="3">
    <source>
        <dbReference type="Proteomes" id="UP000240760"/>
    </source>
</evidence>
<gene>
    <name evidence="2" type="ORF">M440DRAFT_362477</name>
</gene>
<keyword evidence="3" id="KW-1185">Reference proteome</keyword>
<proteinExistence type="predicted"/>
<dbReference type="InterPro" id="IPR029058">
    <property type="entry name" value="AB_hydrolase_fold"/>
</dbReference>
<keyword evidence="1" id="KW-0732">Signal</keyword>
<dbReference type="OrthoDB" id="10249433at2759"/>
<dbReference type="Proteomes" id="UP000240760">
    <property type="component" value="Unassembled WGS sequence"/>
</dbReference>
<evidence type="ECO:0000256" key="1">
    <source>
        <dbReference type="SAM" id="SignalP"/>
    </source>
</evidence>
<name>A0A2T4C3M0_TRILO</name>
<accession>A0A2T4C3M0</accession>
<dbReference type="SUPFAM" id="SSF53474">
    <property type="entry name" value="alpha/beta-Hydrolases"/>
    <property type="match status" value="1"/>
</dbReference>
<organism evidence="2 3">
    <name type="scientific">Trichoderma longibrachiatum ATCC 18648</name>
    <dbReference type="NCBI Taxonomy" id="983965"/>
    <lineage>
        <taxon>Eukaryota</taxon>
        <taxon>Fungi</taxon>
        <taxon>Dikarya</taxon>
        <taxon>Ascomycota</taxon>
        <taxon>Pezizomycotina</taxon>
        <taxon>Sordariomycetes</taxon>
        <taxon>Hypocreomycetidae</taxon>
        <taxon>Hypocreales</taxon>
        <taxon>Hypocreaceae</taxon>
        <taxon>Trichoderma</taxon>
    </lineage>
</organism>
<dbReference type="EMBL" id="KZ679132">
    <property type="protein sequence ID" value="PTB76118.1"/>
    <property type="molecule type" value="Genomic_DNA"/>
</dbReference>
<protein>
    <recommendedName>
        <fullName evidence="4">Alpha/beta-hydrolase</fullName>
    </recommendedName>
</protein>
<reference evidence="2 3" key="1">
    <citation type="submission" date="2016-07" db="EMBL/GenBank/DDBJ databases">
        <title>Multiple horizontal gene transfer events from other fungi enriched the ability of initially mycotrophic Trichoderma (Ascomycota) to feed on dead plant biomass.</title>
        <authorList>
            <consortium name="DOE Joint Genome Institute"/>
            <person name="Aerts A."/>
            <person name="Atanasova L."/>
            <person name="Chenthamara K."/>
            <person name="Zhang J."/>
            <person name="Grujic M."/>
            <person name="Henrissat B."/>
            <person name="Kuo A."/>
            <person name="Salamov A."/>
            <person name="Lipzen A."/>
            <person name="Labutti K."/>
            <person name="Barry K."/>
            <person name="Miao Y."/>
            <person name="Rahimi M.J."/>
            <person name="Shen Q."/>
            <person name="Grigoriev I.V."/>
            <person name="Kubicek C.P."/>
            <person name="Druzhinina I.S."/>
        </authorList>
    </citation>
    <scope>NUCLEOTIDE SEQUENCE [LARGE SCALE GENOMIC DNA]</scope>
    <source>
        <strain evidence="2 3">ATCC 18648</strain>
    </source>
</reference>
<feature type="signal peptide" evidence="1">
    <location>
        <begin position="1"/>
        <end position="19"/>
    </location>
</feature>
<dbReference type="AlphaFoldDB" id="A0A2T4C3M0"/>
<evidence type="ECO:0000313" key="2">
    <source>
        <dbReference type="EMBL" id="PTB76118.1"/>
    </source>
</evidence>
<dbReference type="Gene3D" id="3.40.50.1820">
    <property type="entry name" value="alpha/beta hydrolase"/>
    <property type="match status" value="2"/>
</dbReference>
<feature type="chain" id="PRO_5015401983" description="Alpha/beta-hydrolase" evidence="1">
    <location>
        <begin position="20"/>
        <end position="209"/>
    </location>
</feature>
<sequence>MKLSALASGLVALAGLALAQDAATGTISKGPFPADLNGSNFTYPHPVHVFSFSSQQQKLQMAFMDVKPTCAPNGQTAVVLHGKNFCAPTWNATITALAGAGYRVVAPDQFIKNQGQIVDLVLTQPVAHYFGDVVSKTLLIVGDQDHVAIGGNWSPPEVAAKLGHFDVLGPQVCGEIPDCTLYQFPDLGHAPQLSAPEQFEKVVLDWLAE</sequence>
<evidence type="ECO:0008006" key="4">
    <source>
        <dbReference type="Google" id="ProtNLM"/>
    </source>
</evidence>